<accession>A0A2N3WQA8</accession>
<dbReference type="InterPro" id="IPR051633">
    <property type="entry name" value="AceTr"/>
</dbReference>
<name>A0A2N3WQA8_9PSEU</name>
<dbReference type="PANTHER" id="PTHR31123:SF1">
    <property type="entry name" value="ACCUMULATION OF DYADS PROTEIN 2-RELATED"/>
    <property type="match status" value="1"/>
</dbReference>
<dbReference type="PANTHER" id="PTHR31123">
    <property type="entry name" value="ACCUMULATION OF DYADS PROTEIN 2-RELATED"/>
    <property type="match status" value="1"/>
</dbReference>
<keyword evidence="4 6" id="KW-1133">Transmembrane helix</keyword>
<dbReference type="Proteomes" id="UP000233750">
    <property type="component" value="Unassembled WGS sequence"/>
</dbReference>
<dbReference type="GO" id="GO:0015123">
    <property type="term" value="F:acetate transmembrane transporter activity"/>
    <property type="evidence" value="ECO:0007669"/>
    <property type="project" value="TreeGrafter"/>
</dbReference>
<evidence type="ECO:0000313" key="8">
    <source>
        <dbReference type="Proteomes" id="UP000233750"/>
    </source>
</evidence>
<dbReference type="AlphaFoldDB" id="A0A2N3WQA8"/>
<comment type="caution">
    <text evidence="7">The sequence shown here is derived from an EMBL/GenBank/DDBJ whole genome shotgun (WGS) entry which is preliminary data.</text>
</comment>
<organism evidence="7 8">
    <name type="scientific">Amycolatopsis echigonensis</name>
    <dbReference type="NCBI Taxonomy" id="2576905"/>
    <lineage>
        <taxon>Bacteria</taxon>
        <taxon>Bacillati</taxon>
        <taxon>Actinomycetota</taxon>
        <taxon>Actinomycetes</taxon>
        <taxon>Pseudonocardiales</taxon>
        <taxon>Pseudonocardiaceae</taxon>
        <taxon>Amycolatopsis</taxon>
    </lineage>
</organism>
<evidence type="ECO:0000256" key="6">
    <source>
        <dbReference type="SAM" id="Phobius"/>
    </source>
</evidence>
<evidence type="ECO:0000256" key="5">
    <source>
        <dbReference type="ARBA" id="ARBA00023136"/>
    </source>
</evidence>
<comment type="similarity">
    <text evidence="2">Belongs to the acetate uptake transporter (AceTr) (TC 2.A.96) family.</text>
</comment>
<evidence type="ECO:0000256" key="4">
    <source>
        <dbReference type="ARBA" id="ARBA00022989"/>
    </source>
</evidence>
<keyword evidence="3 6" id="KW-0812">Transmembrane</keyword>
<dbReference type="InterPro" id="IPR000791">
    <property type="entry name" value="Gpr1/Fun34/SatP-like"/>
</dbReference>
<evidence type="ECO:0000256" key="2">
    <source>
        <dbReference type="ARBA" id="ARBA00005587"/>
    </source>
</evidence>
<feature type="transmembrane region" description="Helical" evidence="6">
    <location>
        <begin position="193"/>
        <end position="214"/>
    </location>
</feature>
<keyword evidence="5 6" id="KW-0472">Membrane</keyword>
<evidence type="ECO:0000313" key="7">
    <source>
        <dbReference type="EMBL" id="PKV96067.1"/>
    </source>
</evidence>
<keyword evidence="8" id="KW-1185">Reference proteome</keyword>
<dbReference type="EMBL" id="PJMY01000003">
    <property type="protein sequence ID" value="PKV96067.1"/>
    <property type="molecule type" value="Genomic_DNA"/>
</dbReference>
<evidence type="ECO:0000256" key="1">
    <source>
        <dbReference type="ARBA" id="ARBA00004141"/>
    </source>
</evidence>
<dbReference type="GO" id="GO:0005886">
    <property type="term" value="C:plasma membrane"/>
    <property type="evidence" value="ECO:0007669"/>
    <property type="project" value="TreeGrafter"/>
</dbReference>
<feature type="transmembrane region" description="Helical" evidence="6">
    <location>
        <begin position="127"/>
        <end position="147"/>
    </location>
</feature>
<reference evidence="7 8" key="1">
    <citation type="submission" date="2017-12" db="EMBL/GenBank/DDBJ databases">
        <title>Sequencing the genomes of 1000 Actinobacteria strains.</title>
        <authorList>
            <person name="Klenk H.-P."/>
        </authorList>
    </citation>
    <scope>NUCLEOTIDE SEQUENCE [LARGE SCALE GENOMIC DNA]</scope>
    <source>
        <strain evidence="7 8">DSM 45165</strain>
    </source>
</reference>
<feature type="transmembrane region" description="Helical" evidence="6">
    <location>
        <begin position="35"/>
        <end position="58"/>
    </location>
</feature>
<dbReference type="Pfam" id="PF01184">
    <property type="entry name" value="Gpr1_Fun34_YaaH"/>
    <property type="match status" value="1"/>
</dbReference>
<protein>
    <submittedName>
        <fullName evidence="7">Uncharacterized protein</fullName>
    </submittedName>
</protein>
<feature type="transmembrane region" description="Helical" evidence="6">
    <location>
        <begin position="96"/>
        <end position="115"/>
    </location>
</feature>
<dbReference type="RefSeq" id="WP_208637494.1">
    <property type="nucleotide sequence ID" value="NZ_JACJHR010000043.1"/>
</dbReference>
<comment type="subcellular location">
    <subcellularLocation>
        <location evidence="1">Membrane</location>
        <topology evidence="1">Multi-pass membrane protein</topology>
    </subcellularLocation>
</comment>
<feature type="transmembrane region" description="Helical" evidence="6">
    <location>
        <begin position="70"/>
        <end position="89"/>
    </location>
</feature>
<proteinExistence type="inferred from homology"/>
<gene>
    <name evidence="7" type="ORF">ATK30_7003</name>
</gene>
<evidence type="ECO:0000256" key="3">
    <source>
        <dbReference type="ARBA" id="ARBA00022692"/>
    </source>
</evidence>
<sequence>MTREMNMADRAMPAGGDGAEYSFWREHTHINLSPVAAPSILGLAGFAVSTFMVAANMAGWFGDSKTTPLLLAPFAFAFGGVAQFLAGMWSYRARDALATVVHGAWGAFWIGYGVYQLFVGLGGLPSTAASPVAAAAIGFWFIGLAAITWTGALAALAESLVLCGLLAVLAAGATLLAIGLIGDVGVVRTISAYFLLVSAVIAWYACSAMVLEAAHHRVVLPMGLRAPRPARTTTVPLHQAIQFDHGEPGIKAGQ</sequence>
<feature type="transmembrane region" description="Helical" evidence="6">
    <location>
        <begin position="159"/>
        <end position="181"/>
    </location>
</feature>